<dbReference type="InterPro" id="IPR035684">
    <property type="entry name" value="ArgRS_core"/>
</dbReference>
<comment type="similarity">
    <text evidence="2">Belongs to the class-I aminoacyl-tRNA synthetase family.</text>
</comment>
<dbReference type="InterPro" id="IPR008909">
    <property type="entry name" value="DALR_anticod-bd"/>
</dbReference>
<evidence type="ECO:0000256" key="3">
    <source>
        <dbReference type="ARBA" id="ARBA00011245"/>
    </source>
</evidence>
<dbReference type="PROSITE" id="PS00178">
    <property type="entry name" value="AA_TRNA_LIGASE_I"/>
    <property type="match status" value="1"/>
</dbReference>
<dbReference type="HAMAP" id="MF_00123">
    <property type="entry name" value="Arg_tRNA_synth"/>
    <property type="match status" value="1"/>
</dbReference>
<evidence type="ECO:0000256" key="1">
    <source>
        <dbReference type="ARBA" id="ARBA00004496"/>
    </source>
</evidence>
<dbReference type="PANTHER" id="PTHR11956:SF5">
    <property type="entry name" value="ARGININE--TRNA LIGASE, CYTOPLASMIC"/>
    <property type="match status" value="1"/>
</dbReference>
<proteinExistence type="inferred from homology"/>
<dbReference type="FunFam" id="1.10.730.10:FF:000008">
    <property type="entry name" value="Arginine--tRNA ligase"/>
    <property type="match status" value="1"/>
</dbReference>
<dbReference type="Pfam" id="PF05746">
    <property type="entry name" value="DALR_1"/>
    <property type="match status" value="1"/>
</dbReference>
<dbReference type="SUPFAM" id="SSF55190">
    <property type="entry name" value="Arginyl-tRNA synthetase (ArgRS), N-terminal 'additional' domain"/>
    <property type="match status" value="1"/>
</dbReference>
<dbReference type="Gene3D" id="3.40.50.620">
    <property type="entry name" value="HUPs"/>
    <property type="match status" value="1"/>
</dbReference>
<evidence type="ECO:0000256" key="2">
    <source>
        <dbReference type="ARBA" id="ARBA00005594"/>
    </source>
</evidence>
<dbReference type="Gene3D" id="1.10.730.10">
    <property type="entry name" value="Isoleucyl-tRNA Synthetase, Domain 1"/>
    <property type="match status" value="1"/>
</dbReference>
<evidence type="ECO:0000256" key="4">
    <source>
        <dbReference type="ARBA" id="ARBA00012837"/>
    </source>
</evidence>
<sequence>MRAILKDIIAGALKGAKEEGLIKSGIEDISVILERPKREKFGDFSTNLAMLLTKGEGRAPREVAEDLIKGISASELVEKCEVAGPGFINIFLKRDYWLSTLAEILKKGEAYGDITAGGGKPVQVEFVSANPTGPLHIGHGRGAAVGDALANILKAAGYDVTKEYYINDAGRQVSNLGESVGLRLKELRGEAVEFGDNHYKGDYIIEIAKEYERAHGREEATTEDYKDFAIKAMLGRIEADLADFGIVFDRWFSEKSLDKEGEVDNTIKELTEKGFVFDKDGAKWMRTTDFGDDKDRVLIKADGERTYFASDVAYHRDKIRRGFTKIVNVWGADHHGYEPRIRALFRAFGYGDEMLRVVFIQLVALLRDGEPVAMGKRSGSFVTLRQVMDEVGADACRFFFLMRKPDAQLDFDLELAKKQASDNPVFYVQYAHARIHSIERLAREKGIELPQVVDVSILEGLALAEETALIKHLAAFEDVIEKSAASMEPHKVTFYVQELAGLYHPYYNRNRVVTDDKAQTLARLMLCRAVAQVIRRGLALLGVSAPESM</sequence>
<evidence type="ECO:0000256" key="9">
    <source>
        <dbReference type="ARBA" id="ARBA00022917"/>
    </source>
</evidence>
<dbReference type="InterPro" id="IPR036695">
    <property type="entry name" value="Arg-tRNA-synth_N_sf"/>
</dbReference>
<dbReference type="GO" id="GO:0006420">
    <property type="term" value="P:arginyl-tRNA aminoacylation"/>
    <property type="evidence" value="ECO:0007669"/>
    <property type="project" value="InterPro"/>
</dbReference>
<dbReference type="Gene3D" id="3.30.1360.70">
    <property type="entry name" value="Arginyl tRNA synthetase N-terminal domain"/>
    <property type="match status" value="1"/>
</dbReference>
<dbReference type="InterPro" id="IPR001278">
    <property type="entry name" value="Arg-tRNA-ligase"/>
</dbReference>
<feature type="domain" description="DALR anticodon binding" evidence="12">
    <location>
        <begin position="428"/>
        <end position="549"/>
    </location>
</feature>
<keyword evidence="6 14" id="KW-0436">Ligase</keyword>
<dbReference type="CDD" id="cd00671">
    <property type="entry name" value="ArgRS_core"/>
    <property type="match status" value="1"/>
</dbReference>
<accession>A0A3B0VXQ7</accession>
<dbReference type="Pfam" id="PF00750">
    <property type="entry name" value="tRNA-synt_1d"/>
    <property type="match status" value="1"/>
</dbReference>
<comment type="catalytic activity">
    <reaction evidence="11">
        <text>tRNA(Arg) + L-arginine + ATP = L-arginyl-tRNA(Arg) + AMP + diphosphate</text>
        <dbReference type="Rhea" id="RHEA:20301"/>
        <dbReference type="Rhea" id="RHEA-COMP:9658"/>
        <dbReference type="Rhea" id="RHEA-COMP:9673"/>
        <dbReference type="ChEBI" id="CHEBI:30616"/>
        <dbReference type="ChEBI" id="CHEBI:32682"/>
        <dbReference type="ChEBI" id="CHEBI:33019"/>
        <dbReference type="ChEBI" id="CHEBI:78442"/>
        <dbReference type="ChEBI" id="CHEBI:78513"/>
        <dbReference type="ChEBI" id="CHEBI:456215"/>
        <dbReference type="EC" id="6.1.1.19"/>
    </reaction>
</comment>
<dbReference type="GO" id="GO:0005524">
    <property type="term" value="F:ATP binding"/>
    <property type="evidence" value="ECO:0007669"/>
    <property type="project" value="UniProtKB-KW"/>
</dbReference>
<evidence type="ECO:0000259" key="12">
    <source>
        <dbReference type="SMART" id="SM00836"/>
    </source>
</evidence>
<dbReference type="FunFam" id="3.40.50.620:FF:000062">
    <property type="entry name" value="Arginine--tRNA ligase"/>
    <property type="match status" value="1"/>
</dbReference>
<name>A0A3B0VXQ7_9ZZZZ</name>
<dbReference type="GO" id="GO:0005737">
    <property type="term" value="C:cytoplasm"/>
    <property type="evidence" value="ECO:0007669"/>
    <property type="project" value="UniProtKB-SubCell"/>
</dbReference>
<evidence type="ECO:0000256" key="7">
    <source>
        <dbReference type="ARBA" id="ARBA00022741"/>
    </source>
</evidence>
<dbReference type="EC" id="6.1.1.19" evidence="4"/>
<evidence type="ECO:0000256" key="10">
    <source>
        <dbReference type="ARBA" id="ARBA00023146"/>
    </source>
</evidence>
<dbReference type="NCBIfam" id="TIGR00456">
    <property type="entry name" value="argS"/>
    <property type="match status" value="1"/>
</dbReference>
<evidence type="ECO:0000256" key="8">
    <source>
        <dbReference type="ARBA" id="ARBA00022840"/>
    </source>
</evidence>
<dbReference type="InterPro" id="IPR005148">
    <property type="entry name" value="Arg-tRNA-synth_N"/>
</dbReference>
<reference evidence="14" key="1">
    <citation type="submission" date="2018-06" db="EMBL/GenBank/DDBJ databases">
        <authorList>
            <person name="Zhirakovskaya E."/>
        </authorList>
    </citation>
    <scope>NUCLEOTIDE SEQUENCE</scope>
</reference>
<evidence type="ECO:0000313" key="14">
    <source>
        <dbReference type="EMBL" id="VAW36164.1"/>
    </source>
</evidence>
<dbReference type="SMART" id="SM01016">
    <property type="entry name" value="Arg_tRNA_synt_N"/>
    <property type="match status" value="1"/>
</dbReference>
<dbReference type="SMART" id="SM00836">
    <property type="entry name" value="DALR_1"/>
    <property type="match status" value="1"/>
</dbReference>
<dbReference type="GO" id="GO:0004814">
    <property type="term" value="F:arginine-tRNA ligase activity"/>
    <property type="evidence" value="ECO:0007669"/>
    <property type="project" value="UniProtKB-EC"/>
</dbReference>
<dbReference type="InterPro" id="IPR009080">
    <property type="entry name" value="tRNAsynth_Ia_anticodon-bd"/>
</dbReference>
<evidence type="ECO:0000256" key="5">
    <source>
        <dbReference type="ARBA" id="ARBA00022490"/>
    </source>
</evidence>
<dbReference type="SUPFAM" id="SSF52374">
    <property type="entry name" value="Nucleotidylyl transferase"/>
    <property type="match status" value="1"/>
</dbReference>
<gene>
    <name evidence="14" type="ORF">MNBD_DELTA02-1102</name>
</gene>
<dbReference type="InterPro" id="IPR014729">
    <property type="entry name" value="Rossmann-like_a/b/a_fold"/>
</dbReference>
<dbReference type="AlphaFoldDB" id="A0A3B0VXQ7"/>
<dbReference type="EMBL" id="UOEZ01000037">
    <property type="protein sequence ID" value="VAW36164.1"/>
    <property type="molecule type" value="Genomic_DNA"/>
</dbReference>
<dbReference type="PRINTS" id="PR01038">
    <property type="entry name" value="TRNASYNTHARG"/>
</dbReference>
<dbReference type="PANTHER" id="PTHR11956">
    <property type="entry name" value="ARGINYL-TRNA SYNTHETASE"/>
    <property type="match status" value="1"/>
</dbReference>
<evidence type="ECO:0000256" key="11">
    <source>
        <dbReference type="ARBA" id="ARBA00049339"/>
    </source>
</evidence>
<comment type="subcellular location">
    <subcellularLocation>
        <location evidence="1">Cytoplasm</location>
    </subcellularLocation>
</comment>
<keyword evidence="5" id="KW-0963">Cytoplasm</keyword>
<evidence type="ECO:0000259" key="13">
    <source>
        <dbReference type="SMART" id="SM01016"/>
    </source>
</evidence>
<keyword evidence="9" id="KW-0648">Protein biosynthesis</keyword>
<dbReference type="SUPFAM" id="SSF47323">
    <property type="entry name" value="Anticodon-binding domain of a subclass of class I aminoacyl-tRNA synthetases"/>
    <property type="match status" value="1"/>
</dbReference>
<dbReference type="Pfam" id="PF03485">
    <property type="entry name" value="Arg_tRNA_synt_N"/>
    <property type="match status" value="1"/>
</dbReference>
<evidence type="ECO:0000256" key="6">
    <source>
        <dbReference type="ARBA" id="ARBA00022598"/>
    </source>
</evidence>
<protein>
    <recommendedName>
        <fullName evidence="4">arginine--tRNA ligase</fullName>
        <ecNumber evidence="4">6.1.1.19</ecNumber>
    </recommendedName>
</protein>
<dbReference type="InterPro" id="IPR001412">
    <property type="entry name" value="aa-tRNA-synth_I_CS"/>
</dbReference>
<comment type="subunit">
    <text evidence="3">Monomer.</text>
</comment>
<keyword evidence="8" id="KW-0067">ATP-binding</keyword>
<organism evidence="14">
    <name type="scientific">hydrothermal vent metagenome</name>
    <dbReference type="NCBI Taxonomy" id="652676"/>
    <lineage>
        <taxon>unclassified sequences</taxon>
        <taxon>metagenomes</taxon>
        <taxon>ecological metagenomes</taxon>
    </lineage>
</organism>
<keyword evidence="10 14" id="KW-0030">Aminoacyl-tRNA synthetase</keyword>
<feature type="domain" description="Arginyl tRNA synthetase N-terminal" evidence="13">
    <location>
        <begin position="3"/>
        <end position="92"/>
    </location>
</feature>
<keyword evidence="7" id="KW-0547">Nucleotide-binding</keyword>